<dbReference type="GO" id="GO:0016298">
    <property type="term" value="F:lipase activity"/>
    <property type="evidence" value="ECO:0007669"/>
    <property type="project" value="InterPro"/>
</dbReference>
<proteinExistence type="inferred from homology"/>
<dbReference type="Proteomes" id="UP001152562">
    <property type="component" value="Unassembled WGS sequence"/>
</dbReference>
<feature type="chain" id="PRO_5040394212" description="Lipase domain-containing protein" evidence="5">
    <location>
        <begin position="18"/>
        <end position="346"/>
    </location>
</feature>
<comment type="caution">
    <text evidence="7">The sequence shown here is derived from an EMBL/GenBank/DDBJ whole genome shotgun (WGS) entry which is preliminary data.</text>
</comment>
<dbReference type="InterPro" id="IPR013818">
    <property type="entry name" value="Lipase"/>
</dbReference>
<dbReference type="EMBL" id="CALOZG010000002">
    <property type="protein sequence ID" value="CAH3961056.1"/>
    <property type="molecule type" value="Genomic_DNA"/>
</dbReference>
<evidence type="ECO:0000313" key="8">
    <source>
        <dbReference type="Proteomes" id="UP001152562"/>
    </source>
</evidence>
<dbReference type="SUPFAM" id="SSF53474">
    <property type="entry name" value="alpha/beta-Hydrolases"/>
    <property type="match status" value="1"/>
</dbReference>
<feature type="domain" description="Lipase" evidence="6">
    <location>
        <begin position="35"/>
        <end position="313"/>
    </location>
</feature>
<evidence type="ECO:0000313" key="7">
    <source>
        <dbReference type="EMBL" id="CAH3961056.1"/>
    </source>
</evidence>
<accession>A0A9P0STL7</accession>
<dbReference type="Gene3D" id="3.40.50.1820">
    <property type="entry name" value="alpha/beta hydrolase"/>
    <property type="match status" value="1"/>
</dbReference>
<dbReference type="PANTHER" id="PTHR11610:SF177">
    <property type="entry name" value="IP13478P-RELATED"/>
    <property type="match status" value="1"/>
</dbReference>
<evidence type="ECO:0000259" key="6">
    <source>
        <dbReference type="Pfam" id="PF00151"/>
    </source>
</evidence>
<dbReference type="PANTHER" id="PTHR11610">
    <property type="entry name" value="LIPASE"/>
    <property type="match status" value="1"/>
</dbReference>
<dbReference type="InterPro" id="IPR000734">
    <property type="entry name" value="TAG_lipase"/>
</dbReference>
<dbReference type="CDD" id="cd00707">
    <property type="entry name" value="Pancreat_lipase_like"/>
    <property type="match status" value="1"/>
</dbReference>
<evidence type="ECO:0000256" key="4">
    <source>
        <dbReference type="RuleBase" id="RU004262"/>
    </source>
</evidence>
<comment type="subcellular location">
    <subcellularLocation>
        <location evidence="1">Secreted</location>
    </subcellularLocation>
</comment>
<keyword evidence="8" id="KW-1185">Reference proteome</keyword>
<name>A0A9P0STL7_PIEBR</name>
<dbReference type="GO" id="GO:0016042">
    <property type="term" value="P:lipid catabolic process"/>
    <property type="evidence" value="ECO:0007669"/>
    <property type="project" value="TreeGrafter"/>
</dbReference>
<feature type="signal peptide" evidence="5">
    <location>
        <begin position="1"/>
        <end position="17"/>
    </location>
</feature>
<evidence type="ECO:0000256" key="1">
    <source>
        <dbReference type="ARBA" id="ARBA00004613"/>
    </source>
</evidence>
<gene>
    <name evidence="7" type="ORF">PIBRA_LOCUS1597</name>
</gene>
<dbReference type="FunFam" id="3.40.50.1820:FF:000076">
    <property type="entry name" value="phospholipase A1"/>
    <property type="match status" value="1"/>
</dbReference>
<comment type="similarity">
    <text evidence="2 4">Belongs to the AB hydrolase superfamily. Lipase family.</text>
</comment>
<dbReference type="InterPro" id="IPR033906">
    <property type="entry name" value="Lipase_N"/>
</dbReference>
<dbReference type="GO" id="GO:0017171">
    <property type="term" value="F:serine hydrolase activity"/>
    <property type="evidence" value="ECO:0007669"/>
    <property type="project" value="TreeGrafter"/>
</dbReference>
<organism evidence="7 8">
    <name type="scientific">Pieris brassicae</name>
    <name type="common">White butterfly</name>
    <name type="synonym">Large white butterfly</name>
    <dbReference type="NCBI Taxonomy" id="7116"/>
    <lineage>
        <taxon>Eukaryota</taxon>
        <taxon>Metazoa</taxon>
        <taxon>Ecdysozoa</taxon>
        <taxon>Arthropoda</taxon>
        <taxon>Hexapoda</taxon>
        <taxon>Insecta</taxon>
        <taxon>Pterygota</taxon>
        <taxon>Neoptera</taxon>
        <taxon>Endopterygota</taxon>
        <taxon>Lepidoptera</taxon>
        <taxon>Glossata</taxon>
        <taxon>Ditrysia</taxon>
        <taxon>Papilionoidea</taxon>
        <taxon>Pieridae</taxon>
        <taxon>Pierinae</taxon>
        <taxon>Pieris</taxon>
    </lineage>
</organism>
<dbReference type="GO" id="GO:0005615">
    <property type="term" value="C:extracellular space"/>
    <property type="evidence" value="ECO:0007669"/>
    <property type="project" value="TreeGrafter"/>
</dbReference>
<dbReference type="PRINTS" id="PR00821">
    <property type="entry name" value="TAGLIPASE"/>
</dbReference>
<protein>
    <recommendedName>
        <fullName evidence="6">Lipase domain-containing protein</fullName>
    </recommendedName>
</protein>
<reference evidence="7" key="1">
    <citation type="submission" date="2022-05" db="EMBL/GenBank/DDBJ databases">
        <authorList>
            <person name="Okamura Y."/>
        </authorList>
    </citation>
    <scope>NUCLEOTIDE SEQUENCE</scope>
</reference>
<dbReference type="Pfam" id="PF00151">
    <property type="entry name" value="Lipase"/>
    <property type="match status" value="1"/>
</dbReference>
<sequence length="346" mass="38376">MLHYLFVIYISLKFSSGLDIFGSNCVTPPLLCPNENITFWLYTRKTANTPTEIKTKDIESIRSAPWVKEAPIKILIHGYTGYRDFSPNTEIRPAYLDCCDYNIISIDYNPIALEPCYIQAATNTELVGMCTALLIDELVNEGFRLEDIHVIGFSLGGQVAGFIANYIQSGQIERITALDPALPLFVTLDKHKKIYASDAKFVDVLHTNSLQKGKLERCGHIDIFANDGVDQPGCTSTENITKSSCSHSRAPLYYAESITTKTGFYASKCHSWFTYILGLCHIIGSGDEILVGEYVSKNASGVYFFTTHSESPYARGQSNSSNNSEVFDDSYEDNSLLSSLSTSLFG</sequence>
<evidence type="ECO:0000256" key="2">
    <source>
        <dbReference type="ARBA" id="ARBA00010701"/>
    </source>
</evidence>
<keyword evidence="3" id="KW-0964">Secreted</keyword>
<dbReference type="AlphaFoldDB" id="A0A9P0STL7"/>
<evidence type="ECO:0000256" key="5">
    <source>
        <dbReference type="SAM" id="SignalP"/>
    </source>
</evidence>
<keyword evidence="5" id="KW-0732">Signal</keyword>
<dbReference type="InterPro" id="IPR029058">
    <property type="entry name" value="AB_hydrolase_fold"/>
</dbReference>
<evidence type="ECO:0000256" key="3">
    <source>
        <dbReference type="ARBA" id="ARBA00022525"/>
    </source>
</evidence>